<feature type="domain" description="C2H2-type" evidence="14">
    <location>
        <begin position="1629"/>
        <end position="1656"/>
    </location>
</feature>
<feature type="domain" description="C2H2-type" evidence="14">
    <location>
        <begin position="647"/>
        <end position="674"/>
    </location>
</feature>
<dbReference type="Pfam" id="PF12874">
    <property type="entry name" value="zf-met"/>
    <property type="match status" value="1"/>
</dbReference>
<dbReference type="FunFam" id="3.30.160.60:FF:001480">
    <property type="entry name" value="Si:cabz01071911.3"/>
    <property type="match status" value="1"/>
</dbReference>
<evidence type="ECO:0000256" key="12">
    <source>
        <dbReference type="PROSITE-ProRule" id="PRU00042"/>
    </source>
</evidence>
<keyword evidence="5" id="KW-0677">Repeat</keyword>
<feature type="domain" description="C2H2-type" evidence="14">
    <location>
        <begin position="96"/>
        <end position="123"/>
    </location>
</feature>
<dbReference type="FunFam" id="3.30.160.60:FF:000029">
    <property type="entry name" value="GLI family zinc finger 4"/>
    <property type="match status" value="1"/>
</dbReference>
<feature type="domain" description="C2H2-type" evidence="14">
    <location>
        <begin position="41"/>
        <end position="68"/>
    </location>
</feature>
<feature type="domain" description="C2H2-type" evidence="14">
    <location>
        <begin position="1574"/>
        <end position="1596"/>
    </location>
</feature>
<dbReference type="FunFam" id="3.30.160.60:FF:002343">
    <property type="entry name" value="Zinc finger protein 33A"/>
    <property type="match status" value="3"/>
</dbReference>
<keyword evidence="6 12" id="KW-0863">Zinc-finger</keyword>
<feature type="domain" description="C2H2-type" evidence="14">
    <location>
        <begin position="911"/>
        <end position="938"/>
    </location>
</feature>
<feature type="domain" description="C2H2-type" evidence="14">
    <location>
        <begin position="792"/>
        <end position="814"/>
    </location>
</feature>
<feature type="domain" description="C2H2-type" evidence="14">
    <location>
        <begin position="1055"/>
        <end position="1082"/>
    </location>
</feature>
<feature type="domain" description="C2H2-type" evidence="14">
    <location>
        <begin position="532"/>
        <end position="554"/>
    </location>
</feature>
<evidence type="ECO:0000259" key="14">
    <source>
        <dbReference type="PROSITE" id="PS50157"/>
    </source>
</evidence>
<comment type="similarity">
    <text evidence="2">Belongs to the krueppel C2H2-type zinc-finger protein family.</text>
</comment>
<feature type="domain" description="C2H2-type" evidence="14">
    <location>
        <begin position="1269"/>
        <end position="1297"/>
    </location>
</feature>
<dbReference type="InterPro" id="IPR013087">
    <property type="entry name" value="Znf_C2H2_type"/>
</dbReference>
<evidence type="ECO:0000256" key="2">
    <source>
        <dbReference type="ARBA" id="ARBA00006991"/>
    </source>
</evidence>
<feature type="compositionally biased region" description="Low complexity" evidence="13">
    <location>
        <begin position="1188"/>
        <end position="1197"/>
    </location>
</feature>
<dbReference type="GO" id="GO:0001228">
    <property type="term" value="F:DNA-binding transcription activator activity, RNA polymerase II-specific"/>
    <property type="evidence" value="ECO:0007669"/>
    <property type="project" value="TreeGrafter"/>
</dbReference>
<feature type="domain" description="C2H2-type" evidence="14">
    <location>
        <begin position="1458"/>
        <end position="1485"/>
    </location>
</feature>
<feature type="domain" description="C2H2-type" evidence="14">
    <location>
        <begin position="124"/>
        <end position="151"/>
    </location>
</feature>
<feature type="domain" description="C2H2-type" evidence="14">
    <location>
        <begin position="448"/>
        <end position="475"/>
    </location>
</feature>
<feature type="domain" description="C2H2-type" evidence="14">
    <location>
        <begin position="765"/>
        <end position="788"/>
    </location>
</feature>
<feature type="domain" description="C2H2-type" evidence="14">
    <location>
        <begin position="849"/>
        <end position="876"/>
    </location>
</feature>
<feature type="domain" description="C2H2-type" evidence="14">
    <location>
        <begin position="682"/>
        <end position="709"/>
    </location>
</feature>
<dbReference type="FunFam" id="3.30.160.60:FF:001370">
    <property type="entry name" value="Zinc finger protein"/>
    <property type="match status" value="1"/>
</dbReference>
<dbReference type="FunFam" id="3.30.160.60:FF:000624">
    <property type="entry name" value="zinc finger protein 697"/>
    <property type="match status" value="1"/>
</dbReference>
<feature type="domain" description="C2H2-type" evidence="14">
    <location>
        <begin position="504"/>
        <end position="532"/>
    </location>
</feature>
<evidence type="ECO:0000256" key="1">
    <source>
        <dbReference type="ARBA" id="ARBA00004123"/>
    </source>
</evidence>
<dbReference type="Gene3D" id="3.30.160.60">
    <property type="entry name" value="Classic Zinc Finger"/>
    <property type="match status" value="30"/>
</dbReference>
<evidence type="ECO:0000256" key="11">
    <source>
        <dbReference type="ARBA" id="ARBA00023242"/>
    </source>
</evidence>
<feature type="domain" description="C2H2-type" evidence="14">
    <location>
        <begin position="619"/>
        <end position="646"/>
    </location>
</feature>
<evidence type="ECO:0000256" key="9">
    <source>
        <dbReference type="ARBA" id="ARBA00023125"/>
    </source>
</evidence>
<keyword evidence="16" id="KW-1185">Reference proteome</keyword>
<evidence type="ECO:0000256" key="13">
    <source>
        <dbReference type="SAM" id="MobiDB-lite"/>
    </source>
</evidence>
<feature type="domain" description="C2H2-type" evidence="14">
    <location>
        <begin position="1083"/>
        <end position="1110"/>
    </location>
</feature>
<dbReference type="EMBL" id="KK107293">
    <property type="protein sequence ID" value="EZA53471.1"/>
    <property type="molecule type" value="Genomic_DNA"/>
</dbReference>
<feature type="domain" description="C2H2-type" evidence="14">
    <location>
        <begin position="995"/>
        <end position="1022"/>
    </location>
</feature>
<dbReference type="OrthoDB" id="6077919at2759"/>
<keyword evidence="8" id="KW-0805">Transcription regulation</keyword>
<dbReference type="FunFam" id="3.30.160.60:FF:001228">
    <property type="entry name" value="Zinc finger protein 236"/>
    <property type="match status" value="1"/>
</dbReference>
<evidence type="ECO:0000313" key="16">
    <source>
        <dbReference type="Proteomes" id="UP000053097"/>
    </source>
</evidence>
<keyword evidence="11" id="KW-0539">Nucleus</keyword>
<dbReference type="SMART" id="SM00355">
    <property type="entry name" value="ZnF_C2H2"/>
    <property type="match status" value="44"/>
</dbReference>
<feature type="domain" description="C2H2-type" evidence="14">
    <location>
        <begin position="1600"/>
        <end position="1623"/>
    </location>
</feature>
<feature type="domain" description="C2H2-type" evidence="14">
    <location>
        <begin position="1486"/>
        <end position="1514"/>
    </location>
</feature>
<accession>A0A026WCS2</accession>
<keyword evidence="3" id="KW-1017">Isopeptide bond</keyword>
<feature type="domain" description="C2H2-type" evidence="14">
    <location>
        <begin position="69"/>
        <end position="95"/>
    </location>
</feature>
<dbReference type="OMA" id="MKHQTTH"/>
<evidence type="ECO:0000313" key="15">
    <source>
        <dbReference type="EMBL" id="EZA53471.1"/>
    </source>
</evidence>
<feature type="domain" description="C2H2-type" evidence="14">
    <location>
        <begin position="710"/>
        <end position="737"/>
    </location>
</feature>
<dbReference type="SUPFAM" id="SSF57667">
    <property type="entry name" value="beta-beta-alpha zinc fingers"/>
    <property type="match status" value="21"/>
</dbReference>
<sequence length="1718" mass="201776">MIMHAKEEPSTCEICHKSFSKRIYLRSHMKIHIRPEMRKKYKCEICNFETFYSYCYKEHTWTHTGESQVACEVCGKLIRRQYMKTHIRIHTGEKPEICEFCGKAFSARKYLIKHRRTHTGEKPYKCKICEKRFTQRGTLSAHLRRHENPKCNEIDIKNTKLEPIDELQCIELVQYQNEVSTVEEYHDISHQEIVTETIEYKADSMSNKLESAPETDKVGVIKRFHDTSRKRTTVYECDVCGKRMLKKLQFLKHRQDHERNLKTEDRCKECDKVFANEEKLRKHLIKAHQKEKPFQCVLCGKCFKTEEFLKIHLKQHNKRFTCDICGVSKVSGYDLQTCVKNKPSVHECPDSTSVSIFVKEEKNVKQEYSVQHEAASLEREPAENVMGLLMREEHKEGTNEEIKNQSHATVRKQCNGQTFYECNVCMKLFRSKNLFEGHLVAHSDARPYQCDVCGKSFKRTNTLAVHRRIHTHERNFICDVCGRAFVQASQLATHHRRHFEKYTRHCEICNKGFFTNAELHGHMNVKHGAKEHVCTVCSKSFPNNHTLVRHMKIHDPNFKPVKHQCEFCGKTFAYKNSLVVHVKSHTGENKYDCHLCGKSVSSKGSLQDHLRLHGGEKSLICDMCGKAFHKRTTLVVHKRTHTGEKPYSCDTCGKSFTQHSTLVIHKRYHTGQRPYQYLPLAYHCKLCGVFFASQSLLDNHEIEHKGKRKNTCAQCGRVFRTAMTLRKHMKMHSVRKSGRKSNSSTVTSRAASLKKVKKEKPELEFLCKTCNKVFRHKSNYQKHLLRHTVGDLPCKHCPKKFRLFRDLTRHEKTHFLPSYMCKECDYETTVLAALTIHMTRHLDKSNLPFKCNECDKRFRKKLDLQEHYNIHSGEKPFACQLCNNAFYLRRQLSAHCRRMHPELKANKVTSTACDICGRVLATKRSLFRHKESHNPTKLYLCDYCGKSLSSAEHLKKHRRIHTGEKPYVCDICGKGFTDSENLRMHRRVHTGEKPYKCEQCPKAFSQRSTLTIHRRGHTGERPYVLHQAAQPCRKRIKSASAARRRSKKTKERTRFECSTCQEFFARRGDLNRHMVKHSDVRPYKCMVCEKTFKRSSTVNNHMQLHSGVTRREWTLVRDGEKCRKMIVTRGDAIVMETTADKGVKKLHCSAKGDKGAREGMKKRHAGSNTEKAINKDSSNEQKTEFTERTSSFESTSQSEDKEDVDQALDEVRTACPFCLKHFDHEKRLKRHIITSHHKKAYKCDKCRASCYTKENLEKHRKSHNDDYFFECDICHLKYKRKVTLRQHQVRAHSDVAAQFICDSCGQSFKVKVDLLVHINRKHSTNVHICRYCGKSVMDLHSHEWKHKKRAEMASLKFSCHVCIKKFQNQTRLDNHLLLHKQGYKCTECNLVVASSRQLQYHKDRMHKPGADSSSSRKESTEVDEVLENIRNTCPFCEKQFDNARKVERHVRYVHRKPFQCDKCKRTCYTLRALEEHKRIHRPDYFFECKICHVKYKSGDGLKRHYIRMHSDHESRFICEHCGRSYKLKIDLTHHMKRTHVSQLQICRFCGKEVKDVKGHEWRHQKRNREIKYEYPCHLCRKKFHHRSRLDNHLMLHKKGFKCEECGKEYSGTRELMSHKRFKHGQTNISTCVLCQKTFTSISNFYQHVLTHAGIRPYKCDICEEDFTQRSSLLRHRRHHPGPLPPITTPHPQIAELARSYLQKIQSDHIENSMLDARS</sequence>
<feature type="region of interest" description="Disordered" evidence="13">
    <location>
        <begin position="1148"/>
        <end position="1203"/>
    </location>
</feature>
<proteinExistence type="inferred from homology"/>
<feature type="domain" description="C2H2-type" evidence="14">
    <location>
        <begin position="563"/>
        <end position="590"/>
    </location>
</feature>
<dbReference type="FunFam" id="3.30.160.60:FF:000875">
    <property type="entry name" value="zinc finger protein 236 isoform X7"/>
    <property type="match status" value="1"/>
</dbReference>
<dbReference type="FunFam" id="3.30.160.60:FF:000145">
    <property type="entry name" value="Zinc finger protein 574"/>
    <property type="match status" value="1"/>
</dbReference>
<feature type="compositionally biased region" description="Polar residues" evidence="13">
    <location>
        <begin position="740"/>
        <end position="750"/>
    </location>
</feature>
<evidence type="ECO:0000256" key="10">
    <source>
        <dbReference type="ARBA" id="ARBA00023163"/>
    </source>
</evidence>
<feature type="domain" description="C2H2-type" evidence="14">
    <location>
        <begin position="235"/>
        <end position="262"/>
    </location>
</feature>
<dbReference type="GO" id="GO:0000978">
    <property type="term" value="F:RNA polymerase II cis-regulatory region sequence-specific DNA binding"/>
    <property type="evidence" value="ECO:0007669"/>
    <property type="project" value="TreeGrafter"/>
</dbReference>
<dbReference type="Proteomes" id="UP000053097">
    <property type="component" value="Unassembled WGS sequence"/>
</dbReference>
<feature type="domain" description="C2H2-type" evidence="14">
    <location>
        <begin position="1357"/>
        <end position="1379"/>
    </location>
</feature>
<feature type="compositionally biased region" description="Basic and acidic residues" evidence="13">
    <location>
        <begin position="1172"/>
        <end position="1187"/>
    </location>
</feature>
<evidence type="ECO:0000256" key="8">
    <source>
        <dbReference type="ARBA" id="ARBA00023015"/>
    </source>
</evidence>
<evidence type="ECO:0000256" key="6">
    <source>
        <dbReference type="ARBA" id="ARBA00022771"/>
    </source>
</evidence>
<evidence type="ECO:0000256" key="7">
    <source>
        <dbReference type="ARBA" id="ARBA00022833"/>
    </source>
</evidence>
<keyword evidence="10" id="KW-0804">Transcription</keyword>
<keyword evidence="9" id="KW-0238">DNA-binding</keyword>
<feature type="domain" description="C2H2-type" evidence="14">
    <location>
        <begin position="939"/>
        <end position="966"/>
    </location>
</feature>
<dbReference type="GO" id="GO:0008270">
    <property type="term" value="F:zinc ion binding"/>
    <property type="evidence" value="ECO:0007669"/>
    <property type="project" value="UniProtKB-KW"/>
</dbReference>
<dbReference type="PANTHER" id="PTHR24376">
    <property type="entry name" value="ZINC FINGER PROTEIN"/>
    <property type="match status" value="1"/>
</dbReference>
<feature type="domain" description="C2H2-type" evidence="14">
    <location>
        <begin position="265"/>
        <end position="293"/>
    </location>
</feature>
<dbReference type="PROSITE" id="PS00028">
    <property type="entry name" value="ZINC_FINGER_C2H2_1"/>
    <property type="match status" value="38"/>
</dbReference>
<feature type="domain" description="C2H2-type" evidence="14">
    <location>
        <begin position="877"/>
        <end position="905"/>
    </location>
</feature>
<name>A0A026WCS2_OOCBI</name>
<gene>
    <name evidence="15" type="ORF">X777_06552</name>
</gene>
<feature type="compositionally biased region" description="Basic and acidic residues" evidence="13">
    <location>
        <begin position="1150"/>
        <end position="1159"/>
    </location>
</feature>
<dbReference type="FunFam" id="3.30.160.60:FF:001498">
    <property type="entry name" value="Zinc finger protein 404"/>
    <property type="match status" value="1"/>
</dbReference>
<dbReference type="InterPro" id="IPR036236">
    <property type="entry name" value="Znf_C2H2_sf"/>
</dbReference>
<feature type="domain" description="C2H2-type" evidence="14">
    <location>
        <begin position="1299"/>
        <end position="1327"/>
    </location>
</feature>
<dbReference type="FunFam" id="3.30.160.60:FF:000295">
    <property type="entry name" value="zinc finger protein 19"/>
    <property type="match status" value="1"/>
</dbReference>
<evidence type="ECO:0000256" key="5">
    <source>
        <dbReference type="ARBA" id="ARBA00022737"/>
    </source>
</evidence>
<keyword evidence="7" id="KW-0862">Zinc</keyword>
<feature type="domain" description="C2H2-type" evidence="14">
    <location>
        <begin position="10"/>
        <end position="37"/>
    </location>
</feature>
<feature type="domain" description="C2H2-type" evidence="14">
    <location>
        <begin position="591"/>
        <end position="618"/>
    </location>
</feature>
<feature type="domain" description="C2H2-type" evidence="14">
    <location>
        <begin position="294"/>
        <end position="321"/>
    </location>
</feature>
<feature type="domain" description="C2H2-type" evidence="14">
    <location>
        <begin position="1431"/>
        <end position="1454"/>
    </location>
</feature>
<organism evidence="15 16">
    <name type="scientific">Ooceraea biroi</name>
    <name type="common">Clonal raider ant</name>
    <name type="synonym">Cerapachys biroi</name>
    <dbReference type="NCBI Taxonomy" id="2015173"/>
    <lineage>
        <taxon>Eukaryota</taxon>
        <taxon>Metazoa</taxon>
        <taxon>Ecdysozoa</taxon>
        <taxon>Arthropoda</taxon>
        <taxon>Hexapoda</taxon>
        <taxon>Insecta</taxon>
        <taxon>Pterygota</taxon>
        <taxon>Neoptera</taxon>
        <taxon>Endopterygota</taxon>
        <taxon>Hymenoptera</taxon>
        <taxon>Apocrita</taxon>
        <taxon>Aculeata</taxon>
        <taxon>Formicoidea</taxon>
        <taxon>Formicidae</taxon>
        <taxon>Dorylinae</taxon>
        <taxon>Ooceraea</taxon>
    </lineage>
</organism>
<dbReference type="PROSITE" id="PS50157">
    <property type="entry name" value="ZINC_FINGER_C2H2_2"/>
    <property type="match status" value="41"/>
</dbReference>
<dbReference type="Pfam" id="PF00096">
    <property type="entry name" value="zf-C2H2"/>
    <property type="match status" value="23"/>
</dbReference>
<feature type="domain" description="C2H2-type" evidence="14">
    <location>
        <begin position="967"/>
        <end position="994"/>
    </location>
</feature>
<evidence type="ECO:0000256" key="4">
    <source>
        <dbReference type="ARBA" id="ARBA00022723"/>
    </source>
</evidence>
<evidence type="ECO:0000256" key="3">
    <source>
        <dbReference type="ARBA" id="ARBA00022499"/>
    </source>
</evidence>
<feature type="domain" description="C2H2-type" evidence="14">
    <location>
        <begin position="1657"/>
        <end position="1684"/>
    </location>
</feature>
<feature type="domain" description="C2H2-type" evidence="14">
    <location>
        <begin position="1516"/>
        <end position="1544"/>
    </location>
</feature>
<feature type="domain" description="C2H2-type" evidence="14">
    <location>
        <begin position="1241"/>
        <end position="1268"/>
    </location>
</feature>
<keyword evidence="4" id="KW-0479">Metal-binding</keyword>
<reference evidence="15 16" key="1">
    <citation type="journal article" date="2014" name="Curr. Biol.">
        <title>The genome of the clonal raider ant Cerapachys biroi.</title>
        <authorList>
            <person name="Oxley P.R."/>
            <person name="Ji L."/>
            <person name="Fetter-Pruneda I."/>
            <person name="McKenzie S.K."/>
            <person name="Li C."/>
            <person name="Hu H."/>
            <person name="Zhang G."/>
            <person name="Kronauer D.J."/>
        </authorList>
    </citation>
    <scope>NUCLEOTIDE SEQUENCE [LARGE SCALE GENOMIC DNA]</scope>
</reference>
<protein>
    <recommendedName>
        <fullName evidence="14">C2H2-type domain-containing protein</fullName>
    </recommendedName>
</protein>
<comment type="subcellular location">
    <subcellularLocation>
        <location evidence="1">Nucleus</location>
    </subcellularLocation>
</comment>
<feature type="domain" description="C2H2-type" evidence="14">
    <location>
        <begin position="476"/>
        <end position="503"/>
    </location>
</feature>
<dbReference type="FunFam" id="3.30.160.60:FF:000446">
    <property type="entry name" value="Zinc finger protein"/>
    <property type="match status" value="1"/>
</dbReference>
<feature type="region of interest" description="Disordered" evidence="13">
    <location>
        <begin position="729"/>
        <end position="753"/>
    </location>
</feature>
<dbReference type="PANTHER" id="PTHR24376:SF216">
    <property type="entry name" value="ZINC FINGER PROTEIN 420-LIKE"/>
    <property type="match status" value="1"/>
</dbReference>
<feature type="domain" description="C2H2-type" evidence="14">
    <location>
        <begin position="420"/>
        <end position="447"/>
    </location>
</feature>
<feature type="compositionally biased region" description="Basic residues" evidence="13">
    <location>
        <begin position="729"/>
        <end position="739"/>
    </location>
</feature>
<dbReference type="GO" id="GO:0031981">
    <property type="term" value="C:nuclear lumen"/>
    <property type="evidence" value="ECO:0007669"/>
    <property type="project" value="UniProtKB-ARBA"/>
</dbReference>